<reference evidence="1 2" key="1">
    <citation type="journal article" date="2014" name="Agronomy (Basel)">
        <title>A Draft Genome Sequence for Ensete ventricosum, the Drought-Tolerant Tree Against Hunger.</title>
        <authorList>
            <person name="Harrison J."/>
            <person name="Moore K.A."/>
            <person name="Paszkiewicz K."/>
            <person name="Jones T."/>
            <person name="Grant M."/>
            <person name="Ambacheew D."/>
            <person name="Muzemil S."/>
            <person name="Studholme D.J."/>
        </authorList>
    </citation>
    <scope>NUCLEOTIDE SEQUENCE [LARGE SCALE GENOMIC DNA]</scope>
</reference>
<dbReference type="AlphaFoldDB" id="A0A426ZE01"/>
<dbReference type="EMBL" id="AMZH03007072">
    <property type="protein sequence ID" value="RRT62235.1"/>
    <property type="molecule type" value="Genomic_DNA"/>
</dbReference>
<sequence>MVVVATKEDGLVATGEGSSGINLGRRLQYVLFVWADCKGVKEDYDDYVLREDAAVVRIATWVEQYQIRL</sequence>
<dbReference type="Proteomes" id="UP000287651">
    <property type="component" value="Unassembled WGS sequence"/>
</dbReference>
<proteinExistence type="predicted"/>
<organism evidence="1 2">
    <name type="scientific">Ensete ventricosum</name>
    <name type="common">Abyssinian banana</name>
    <name type="synonym">Musa ensete</name>
    <dbReference type="NCBI Taxonomy" id="4639"/>
    <lineage>
        <taxon>Eukaryota</taxon>
        <taxon>Viridiplantae</taxon>
        <taxon>Streptophyta</taxon>
        <taxon>Embryophyta</taxon>
        <taxon>Tracheophyta</taxon>
        <taxon>Spermatophyta</taxon>
        <taxon>Magnoliopsida</taxon>
        <taxon>Liliopsida</taxon>
        <taxon>Zingiberales</taxon>
        <taxon>Musaceae</taxon>
        <taxon>Ensete</taxon>
    </lineage>
</organism>
<accession>A0A426ZE01</accession>
<protein>
    <submittedName>
        <fullName evidence="1">Uncharacterized protein</fullName>
    </submittedName>
</protein>
<evidence type="ECO:0000313" key="1">
    <source>
        <dbReference type="EMBL" id="RRT62235.1"/>
    </source>
</evidence>
<evidence type="ECO:0000313" key="2">
    <source>
        <dbReference type="Proteomes" id="UP000287651"/>
    </source>
</evidence>
<comment type="caution">
    <text evidence="1">The sequence shown here is derived from an EMBL/GenBank/DDBJ whole genome shotgun (WGS) entry which is preliminary data.</text>
</comment>
<name>A0A426ZE01_ENSVE</name>
<gene>
    <name evidence="1" type="ORF">B296_00021230</name>
</gene>